<accession>A0A3D8L358</accession>
<protein>
    <submittedName>
        <fullName evidence="6">FAD-binding oxidoreductase</fullName>
    </submittedName>
</protein>
<sequence length="469" mass="51953">MATATTKSASVKSLGGEILRTFKSDFRGELLQPGDKNYNEARKVYNAMIDKQPGLIAYCSEVADVVKAVRFAGAYNLDVAVRAGGHNGAGLGMCEDGLCIDLSKMKLIRVNQEANTVLVEGGCTWGEVDQATHAYGLAMPSGIISTTGVGGLTLGGGHGHLSRKYGLTIDNLLEAEIVLATGEVVTANEQEHQDLFWAVRGGGGNFGVVTSFLFRLHPVSTVYAGPMFWELGSAPEILKWYREFLPAAPEELNGFFAFMAVPPAPSFPEHLHLQKVCGIVWCHCGKSDQAEETLSQVREKFPPIFEHVGAMPYPALQSAFDALYPKGHNWYWRGDFVKEIPDEAIEQHVKFANELPTMQSTMHLYPVDGAVNRVGKEDTAFSFREANWSQVIVGVDPDAKNNERITQWAKDYWKAIHPYSLGGAYVNFMMEEGQERVKATYRDNYDRLLKVKQKYDPSNFFHLNQNIKA</sequence>
<dbReference type="InterPro" id="IPR050416">
    <property type="entry name" value="FAD-linked_Oxidoreductase"/>
</dbReference>
<feature type="domain" description="FAD-binding PCMH-type" evidence="5">
    <location>
        <begin position="48"/>
        <end position="219"/>
    </location>
</feature>
<reference evidence="7" key="1">
    <citation type="submission" date="2018-08" db="EMBL/GenBank/DDBJ databases">
        <authorList>
            <person name="Liu Z.-W."/>
            <person name="Du Z.-J."/>
        </authorList>
    </citation>
    <scope>NUCLEOTIDE SEQUENCE [LARGE SCALE GENOMIC DNA]</scope>
    <source>
        <strain evidence="7">H4X</strain>
    </source>
</reference>
<comment type="caution">
    <text evidence="6">The sequence shown here is derived from an EMBL/GenBank/DDBJ whole genome shotgun (WGS) entry which is preliminary data.</text>
</comment>
<dbReference type="InterPro" id="IPR006093">
    <property type="entry name" value="Oxy_OxRdtase_FAD_BS"/>
</dbReference>
<dbReference type="PROSITE" id="PS51387">
    <property type="entry name" value="FAD_PCMH"/>
    <property type="match status" value="1"/>
</dbReference>
<dbReference type="InterPro" id="IPR016166">
    <property type="entry name" value="FAD-bd_PCMH"/>
</dbReference>
<dbReference type="Gene3D" id="3.30.465.10">
    <property type="match status" value="1"/>
</dbReference>
<dbReference type="InterPro" id="IPR006094">
    <property type="entry name" value="Oxid_FAD_bind_N"/>
</dbReference>
<dbReference type="RefSeq" id="WP_115568124.1">
    <property type="nucleotide sequence ID" value="NZ_QRGR01000038.1"/>
</dbReference>
<evidence type="ECO:0000259" key="5">
    <source>
        <dbReference type="PROSITE" id="PS51387"/>
    </source>
</evidence>
<evidence type="ECO:0000256" key="4">
    <source>
        <dbReference type="ARBA" id="ARBA00023002"/>
    </source>
</evidence>
<dbReference type="GO" id="GO:0016491">
    <property type="term" value="F:oxidoreductase activity"/>
    <property type="evidence" value="ECO:0007669"/>
    <property type="project" value="UniProtKB-KW"/>
</dbReference>
<dbReference type="Gene3D" id="3.30.43.10">
    <property type="entry name" value="Uridine Diphospho-n-acetylenolpyruvylglucosamine Reductase, domain 2"/>
    <property type="match status" value="1"/>
</dbReference>
<dbReference type="EMBL" id="QRGR01000038">
    <property type="protein sequence ID" value="RDV11841.1"/>
    <property type="molecule type" value="Genomic_DNA"/>
</dbReference>
<dbReference type="InterPro" id="IPR016167">
    <property type="entry name" value="FAD-bd_PCMH_sub1"/>
</dbReference>
<keyword evidence="2" id="KW-0285">Flavoprotein</keyword>
<organism evidence="6 7">
    <name type="scientific">Pontibacter diazotrophicus</name>
    <dbReference type="NCBI Taxonomy" id="1400979"/>
    <lineage>
        <taxon>Bacteria</taxon>
        <taxon>Pseudomonadati</taxon>
        <taxon>Bacteroidota</taxon>
        <taxon>Cytophagia</taxon>
        <taxon>Cytophagales</taxon>
        <taxon>Hymenobacteraceae</taxon>
        <taxon>Pontibacter</taxon>
    </lineage>
</organism>
<comment type="similarity">
    <text evidence="1">Belongs to the oxygen-dependent FAD-linked oxidoreductase family.</text>
</comment>
<dbReference type="Pfam" id="PF08031">
    <property type="entry name" value="BBE"/>
    <property type="match status" value="1"/>
</dbReference>
<dbReference type="Proteomes" id="UP000256708">
    <property type="component" value="Unassembled WGS sequence"/>
</dbReference>
<dbReference type="GO" id="GO:0071949">
    <property type="term" value="F:FAD binding"/>
    <property type="evidence" value="ECO:0007669"/>
    <property type="project" value="InterPro"/>
</dbReference>
<name>A0A3D8L358_9BACT</name>
<dbReference type="InterPro" id="IPR036318">
    <property type="entry name" value="FAD-bd_PCMH-like_sf"/>
</dbReference>
<evidence type="ECO:0000256" key="1">
    <source>
        <dbReference type="ARBA" id="ARBA00005466"/>
    </source>
</evidence>
<gene>
    <name evidence="6" type="ORF">DXT99_23950</name>
</gene>
<dbReference type="InterPro" id="IPR016169">
    <property type="entry name" value="FAD-bd_PCMH_sub2"/>
</dbReference>
<dbReference type="PANTHER" id="PTHR42973:SF14">
    <property type="entry name" value="FAD-BINDING PCMH-TYPE DOMAIN-CONTAINING PROTEIN-RELATED"/>
    <property type="match status" value="1"/>
</dbReference>
<dbReference type="Gene3D" id="3.40.462.20">
    <property type="match status" value="1"/>
</dbReference>
<keyword evidence="3" id="KW-0274">FAD</keyword>
<dbReference type="AlphaFoldDB" id="A0A3D8L358"/>
<dbReference type="OrthoDB" id="545125at2"/>
<dbReference type="PROSITE" id="PS00862">
    <property type="entry name" value="OX2_COVAL_FAD"/>
    <property type="match status" value="1"/>
</dbReference>
<evidence type="ECO:0000256" key="2">
    <source>
        <dbReference type="ARBA" id="ARBA00022630"/>
    </source>
</evidence>
<keyword evidence="7" id="KW-1185">Reference proteome</keyword>
<dbReference type="InterPro" id="IPR012951">
    <property type="entry name" value="BBE"/>
</dbReference>
<evidence type="ECO:0000256" key="3">
    <source>
        <dbReference type="ARBA" id="ARBA00022827"/>
    </source>
</evidence>
<evidence type="ECO:0000313" key="6">
    <source>
        <dbReference type="EMBL" id="RDV11841.1"/>
    </source>
</evidence>
<dbReference type="PANTHER" id="PTHR42973">
    <property type="entry name" value="BINDING OXIDOREDUCTASE, PUTATIVE (AFU_ORTHOLOGUE AFUA_1G17690)-RELATED"/>
    <property type="match status" value="1"/>
</dbReference>
<proteinExistence type="inferred from homology"/>
<keyword evidence="4" id="KW-0560">Oxidoreductase</keyword>
<dbReference type="SUPFAM" id="SSF56176">
    <property type="entry name" value="FAD-binding/transporter-associated domain-like"/>
    <property type="match status" value="1"/>
</dbReference>
<evidence type="ECO:0000313" key="7">
    <source>
        <dbReference type="Proteomes" id="UP000256708"/>
    </source>
</evidence>
<dbReference type="Pfam" id="PF01565">
    <property type="entry name" value="FAD_binding_4"/>
    <property type="match status" value="1"/>
</dbReference>